<dbReference type="Proteomes" id="UP000290204">
    <property type="component" value="Unassembled WGS sequence"/>
</dbReference>
<dbReference type="AlphaFoldDB" id="A0A4Q1CDY8"/>
<dbReference type="PANTHER" id="PTHR46323">
    <property type="entry name" value="BETA-GALACTOSIDASE"/>
    <property type="match status" value="1"/>
</dbReference>
<dbReference type="SUPFAM" id="SSF49303">
    <property type="entry name" value="beta-Galactosidase/glucuronidase domain"/>
    <property type="match status" value="2"/>
</dbReference>
<dbReference type="EMBL" id="SDHW01000007">
    <property type="protein sequence ID" value="RXK58003.1"/>
    <property type="molecule type" value="Genomic_DNA"/>
</dbReference>
<feature type="domain" description="Beta-galactosidase" evidence="15">
    <location>
        <begin position="577"/>
        <end position="638"/>
    </location>
</feature>
<evidence type="ECO:0000256" key="9">
    <source>
        <dbReference type="ARBA" id="ARBA00032230"/>
    </source>
</evidence>
<feature type="domain" description="Glycoside hydrolase family 2 immunoglobulin-like beta-sandwich" evidence="11">
    <location>
        <begin position="208"/>
        <end position="306"/>
    </location>
</feature>
<dbReference type="Gene3D" id="3.20.20.80">
    <property type="entry name" value="Glycosidases"/>
    <property type="match status" value="1"/>
</dbReference>
<keyword evidence="7" id="KW-0106">Calcium</keyword>
<dbReference type="Gene3D" id="2.70.98.10">
    <property type="match status" value="1"/>
</dbReference>
<dbReference type="InterPro" id="IPR006102">
    <property type="entry name" value="Ig-like_GH2"/>
</dbReference>
<evidence type="ECO:0000256" key="6">
    <source>
        <dbReference type="ARBA" id="ARBA00022801"/>
    </source>
</evidence>
<comment type="cofactor">
    <cofactor evidence="2">
        <name>Ca(2+)</name>
        <dbReference type="ChEBI" id="CHEBI:29108"/>
    </cofactor>
</comment>
<dbReference type="Gene3D" id="2.60.120.260">
    <property type="entry name" value="Galactose-binding domain-like"/>
    <property type="match status" value="1"/>
</dbReference>
<dbReference type="OrthoDB" id="9801077at2"/>
<dbReference type="InterPro" id="IPR004199">
    <property type="entry name" value="B-gal_small/dom_5"/>
</dbReference>
<evidence type="ECO:0000256" key="10">
    <source>
        <dbReference type="SAM" id="Phobius"/>
    </source>
</evidence>
<protein>
    <recommendedName>
        <fullName evidence="5">beta-galactosidase</fullName>
        <ecNumber evidence="5">3.2.1.23</ecNumber>
    </recommendedName>
    <alternativeName>
        <fullName evidence="9">Lactase</fullName>
    </alternativeName>
</protein>
<dbReference type="Pfam" id="PF02837">
    <property type="entry name" value="Glyco_hydro_2_N"/>
    <property type="match status" value="1"/>
</dbReference>
<dbReference type="Pfam" id="PF16353">
    <property type="entry name" value="LacZ_4"/>
    <property type="match status" value="1"/>
</dbReference>
<comment type="similarity">
    <text evidence="3">Belongs to the glycosyl hydrolase 2 family.</text>
</comment>
<dbReference type="SUPFAM" id="SSF51445">
    <property type="entry name" value="(Trans)glycosidases"/>
    <property type="match status" value="1"/>
</dbReference>
<dbReference type="PANTHER" id="PTHR46323:SF2">
    <property type="entry name" value="BETA-GALACTOSIDASE"/>
    <property type="match status" value="1"/>
</dbReference>
<evidence type="ECO:0000259" key="15">
    <source>
        <dbReference type="Pfam" id="PF16353"/>
    </source>
</evidence>
<evidence type="ECO:0000256" key="4">
    <source>
        <dbReference type="ARBA" id="ARBA00011245"/>
    </source>
</evidence>
<keyword evidence="10" id="KW-0812">Transmembrane</keyword>
<keyword evidence="17" id="KW-1185">Reference proteome</keyword>
<evidence type="ECO:0000259" key="11">
    <source>
        <dbReference type="Pfam" id="PF00703"/>
    </source>
</evidence>
<evidence type="ECO:0000259" key="14">
    <source>
        <dbReference type="Pfam" id="PF02929"/>
    </source>
</evidence>
<comment type="caution">
    <text evidence="16">The sequence shown here is derived from an EMBL/GenBank/DDBJ whole genome shotgun (WGS) entry which is preliminary data.</text>
</comment>
<comment type="subunit">
    <text evidence="4">Monomer.</text>
</comment>
<dbReference type="SUPFAM" id="SSF74650">
    <property type="entry name" value="Galactose mutarotase-like"/>
    <property type="match status" value="1"/>
</dbReference>
<evidence type="ECO:0000259" key="13">
    <source>
        <dbReference type="Pfam" id="PF02837"/>
    </source>
</evidence>
<dbReference type="GO" id="GO:0030246">
    <property type="term" value="F:carbohydrate binding"/>
    <property type="evidence" value="ECO:0007669"/>
    <property type="project" value="InterPro"/>
</dbReference>
<dbReference type="InterPro" id="IPR050347">
    <property type="entry name" value="Bact_Beta-galactosidase"/>
</dbReference>
<evidence type="ECO:0000259" key="12">
    <source>
        <dbReference type="Pfam" id="PF02836"/>
    </source>
</evidence>
<evidence type="ECO:0000256" key="1">
    <source>
        <dbReference type="ARBA" id="ARBA00001412"/>
    </source>
</evidence>
<dbReference type="InterPro" id="IPR032312">
    <property type="entry name" value="LacZ_4"/>
</dbReference>
<evidence type="ECO:0000313" key="17">
    <source>
        <dbReference type="Proteomes" id="UP000290204"/>
    </source>
</evidence>
<feature type="domain" description="Beta galactosidase small chain/" evidence="14">
    <location>
        <begin position="737"/>
        <end position="843"/>
    </location>
</feature>
<dbReference type="EC" id="3.2.1.23" evidence="5"/>
<evidence type="ECO:0000313" key="16">
    <source>
        <dbReference type="EMBL" id="RXK58003.1"/>
    </source>
</evidence>
<dbReference type="InterPro" id="IPR017853">
    <property type="entry name" value="GH"/>
</dbReference>
<dbReference type="InterPro" id="IPR011013">
    <property type="entry name" value="Gal_mutarotase_sf_dom"/>
</dbReference>
<feature type="domain" description="Glycoside hydrolase family 2 catalytic" evidence="12">
    <location>
        <begin position="308"/>
        <end position="431"/>
    </location>
</feature>
<proteinExistence type="inferred from homology"/>
<feature type="domain" description="Glycosyl hydrolases family 2 sugar binding" evidence="13">
    <location>
        <begin position="73"/>
        <end position="205"/>
    </location>
</feature>
<dbReference type="GO" id="GO:0005990">
    <property type="term" value="P:lactose catabolic process"/>
    <property type="evidence" value="ECO:0007669"/>
    <property type="project" value="TreeGrafter"/>
</dbReference>
<dbReference type="Gene3D" id="2.60.40.10">
    <property type="entry name" value="Immunoglobulins"/>
    <property type="match status" value="2"/>
</dbReference>
<keyword evidence="6 16" id="KW-0378">Hydrolase</keyword>
<evidence type="ECO:0000256" key="7">
    <source>
        <dbReference type="ARBA" id="ARBA00022837"/>
    </source>
</evidence>
<dbReference type="InterPro" id="IPR008979">
    <property type="entry name" value="Galactose-bd-like_sf"/>
</dbReference>
<dbReference type="Pfam" id="PF02836">
    <property type="entry name" value="Glyco_hydro_2_C"/>
    <property type="match status" value="1"/>
</dbReference>
<dbReference type="InterPro" id="IPR036156">
    <property type="entry name" value="Beta-gal/glucu_dom_sf"/>
</dbReference>
<comment type="catalytic activity">
    <reaction evidence="1">
        <text>Hydrolysis of terminal non-reducing beta-D-galactose residues in beta-D-galactosides.</text>
        <dbReference type="EC" id="3.2.1.23"/>
    </reaction>
</comment>
<name>A0A4Q1CDY8_9BACT</name>
<keyword evidence="10" id="KW-0472">Membrane</keyword>
<dbReference type="Pfam" id="PF02929">
    <property type="entry name" value="Bgal_small_N"/>
    <property type="match status" value="1"/>
</dbReference>
<reference evidence="16 17" key="1">
    <citation type="submission" date="2019-01" db="EMBL/GenBank/DDBJ databases">
        <title>Lacibacter sp. strain TTM-7.</title>
        <authorList>
            <person name="Chen W.-M."/>
        </authorList>
    </citation>
    <scope>NUCLEOTIDE SEQUENCE [LARGE SCALE GENOMIC DNA]</scope>
    <source>
        <strain evidence="16 17">TTM-7</strain>
    </source>
</reference>
<dbReference type="GO" id="GO:0004565">
    <property type="term" value="F:beta-galactosidase activity"/>
    <property type="evidence" value="ECO:0007669"/>
    <property type="project" value="UniProtKB-EC"/>
</dbReference>
<dbReference type="InterPro" id="IPR006103">
    <property type="entry name" value="Glyco_hydro_2_cat"/>
</dbReference>
<evidence type="ECO:0000256" key="3">
    <source>
        <dbReference type="ARBA" id="ARBA00007401"/>
    </source>
</evidence>
<evidence type="ECO:0000256" key="2">
    <source>
        <dbReference type="ARBA" id="ARBA00001913"/>
    </source>
</evidence>
<dbReference type="InterPro" id="IPR013783">
    <property type="entry name" value="Ig-like_fold"/>
</dbReference>
<organism evidence="16 17">
    <name type="scientific">Lacibacter luteus</name>
    <dbReference type="NCBI Taxonomy" id="2508719"/>
    <lineage>
        <taxon>Bacteria</taxon>
        <taxon>Pseudomonadati</taxon>
        <taxon>Bacteroidota</taxon>
        <taxon>Chitinophagia</taxon>
        <taxon>Chitinophagales</taxon>
        <taxon>Chitinophagaceae</taxon>
        <taxon>Lacibacter</taxon>
    </lineage>
</organism>
<accession>A0A4Q1CDY8</accession>
<dbReference type="InterPro" id="IPR014718">
    <property type="entry name" value="GH-type_carb-bd"/>
</dbReference>
<keyword evidence="8" id="KW-0326">Glycosidase</keyword>
<dbReference type="GO" id="GO:0009341">
    <property type="term" value="C:beta-galactosidase complex"/>
    <property type="evidence" value="ECO:0007669"/>
    <property type="project" value="InterPro"/>
</dbReference>
<gene>
    <name evidence="16" type="ORF">ESA94_18480</name>
</gene>
<evidence type="ECO:0000256" key="5">
    <source>
        <dbReference type="ARBA" id="ARBA00012756"/>
    </source>
</evidence>
<sequence length="942" mass="107242">MIVFFATKTQRHKAAQRNSFVNLCVLCVSVVLFFPLFSFSQQTQKIYLSGTGSDQTVQWDFFCTGGMNANKWTKIAVPSCWELQGFGKYDYGFAKDSVRGKEKGLYKHRFNAPANWKGKVINIVFEGVMTDAEVKVNGKSAGAIHQGAFYAFKYDISKLLNYGKENTLEVTVAKHSANQSVNEAERKADFWIFGGIFRPVWLEVLPTVHIEQVAIDAKVNGNFTAKIQTNAAPESVTLQLYSSLTEKFGNPIAMQWDKASNGITVKNQFASPKQWNAEAPILYKAVITIYKNGKELHTVTKQFGFRTVEVKQRDGIYVNGVKVKMKGVNRHAFRPETGRTTSKQISIEDVLLIKEMNMNAVRMSHYPPDDHFLDVCDSLGLFVMDELAGWHGNYDETTGKKLLKEMIDHDVNHPSIIIWANGNEGGHNFALDKYFTEFDIQQRPVVHPWQLFGGFDTQHYREYNYGIGNYENGKDIVMPTEFLHGQFDGGHGAGIEDYWEKMWHNPLSAGGFLWDFADNAVVRKDKNDSLDTDKHRAADGIVGPHHEKEASFYTIKEVWSPVFFERREIAEGFDGKLNIENRYHYTNTKECSFSWKLKRFDVTTSKETEGKATAPDIQPGAKGTVQIPLPADWKNYDVLYVTVKDRYQKELFTWSFPISSPATTGARMIVKEGNNPINTSEKDSLLTVAVKDVAVVLNKNNGLLVSVKNSKGELPFNNGPVLQDGVNNFKSFKQYKEGNNLVLESSFNQKESYNTLKWTIYPSGWVQLQVNYFPAAYFTNFAGINFSFPEKEIQSVTYMGDGPYRVWKNRLKGNQFGVWSKTYNNTETGEAPWIYPEFKGYHSNFYGGHFFTKTNRFTVVTENEGLFLRLFTPAWKTDQWHNYEPLFPTGDISFMQGISSIGSKTQRNETTGPMGSKNIFYDYEKDPSRALHINLYFNFSAQ</sequence>
<evidence type="ECO:0000256" key="8">
    <source>
        <dbReference type="ARBA" id="ARBA00023295"/>
    </source>
</evidence>
<dbReference type="Pfam" id="PF00703">
    <property type="entry name" value="Glyco_hydro_2"/>
    <property type="match status" value="1"/>
</dbReference>
<feature type="transmembrane region" description="Helical" evidence="10">
    <location>
        <begin position="20"/>
        <end position="39"/>
    </location>
</feature>
<dbReference type="InterPro" id="IPR006104">
    <property type="entry name" value="Glyco_hydro_2_N"/>
</dbReference>
<dbReference type="SUPFAM" id="SSF49785">
    <property type="entry name" value="Galactose-binding domain-like"/>
    <property type="match status" value="1"/>
</dbReference>
<dbReference type="InterPro" id="IPR006101">
    <property type="entry name" value="Glyco_hydro_2"/>
</dbReference>
<dbReference type="PRINTS" id="PR00132">
    <property type="entry name" value="GLHYDRLASE2"/>
</dbReference>
<keyword evidence="10" id="KW-1133">Transmembrane helix</keyword>